<evidence type="ECO:0000313" key="1">
    <source>
        <dbReference type="EMBL" id="MBA5628571.1"/>
    </source>
</evidence>
<proteinExistence type="predicted"/>
<dbReference type="PROSITE" id="PS51257">
    <property type="entry name" value="PROKAR_LIPOPROTEIN"/>
    <property type="match status" value="1"/>
</dbReference>
<sequence>MKKLLFISFILVSAGSCNTLNQESVLYPNSMNLVESTPLMNDHGKTVLERFDAPLGYNRVAVSPNTFPHYLRTLELKPEGSMVQFYDGKTKPNNNVYVSVVDLPISKQNVQISSDSVIRLISEYLFKTGQYDEIGFHANKEKLAFSEFAKGDFSRKNFEKYMDFVMEKVSTPSFCADLKHIPLKEIKIGDIFVQNTQPNGHAVIVVDLVENAKGEKLFLLAQGFQPAQEIQILANPSREDISPWYALKEGELLTPEWRFMTSDLMRFVFLPN</sequence>
<protein>
    <recommendedName>
        <fullName evidence="3">DUF4846 domain-containing protein</fullName>
    </recommendedName>
</protein>
<comment type="caution">
    <text evidence="1">The sequence shown here is derived from an EMBL/GenBank/DDBJ whole genome shotgun (WGS) entry which is preliminary data.</text>
</comment>
<reference evidence="1 2" key="1">
    <citation type="submission" date="2020-07" db="EMBL/GenBank/DDBJ databases">
        <title>Moheibacter lacus sp. nov., a member of the family Flavobacteriaceae isolated from freshwater lake sediment.</title>
        <authorList>
            <person name="Liu Y."/>
        </authorList>
    </citation>
    <scope>NUCLEOTIDE SEQUENCE [LARGE SCALE GENOMIC DNA]</scope>
    <source>
        <strain evidence="1 2">BDHS18</strain>
    </source>
</reference>
<gene>
    <name evidence="1" type="ORF">HU137_02160</name>
</gene>
<dbReference type="Pfam" id="PF16138">
    <property type="entry name" value="DUF4846"/>
    <property type="match status" value="1"/>
</dbReference>
<evidence type="ECO:0000313" key="2">
    <source>
        <dbReference type="Proteomes" id="UP000552241"/>
    </source>
</evidence>
<dbReference type="AlphaFoldDB" id="A0A838ZFR8"/>
<dbReference type="InterPro" id="IPR032315">
    <property type="entry name" value="DUF4846"/>
</dbReference>
<name>A0A838ZFR8_9FLAO</name>
<accession>A0A838ZFR8</accession>
<evidence type="ECO:0008006" key="3">
    <source>
        <dbReference type="Google" id="ProtNLM"/>
    </source>
</evidence>
<keyword evidence="2" id="KW-1185">Reference proteome</keyword>
<dbReference type="EMBL" id="JACDZE010000001">
    <property type="protein sequence ID" value="MBA5628571.1"/>
    <property type="molecule type" value="Genomic_DNA"/>
</dbReference>
<dbReference type="Proteomes" id="UP000552241">
    <property type="component" value="Unassembled WGS sequence"/>
</dbReference>
<dbReference type="RefSeq" id="WP_182042164.1">
    <property type="nucleotide sequence ID" value="NZ_JACDZE010000001.1"/>
</dbReference>
<organism evidence="1 2">
    <name type="scientific">Moheibacter lacus</name>
    <dbReference type="NCBI Taxonomy" id="2745851"/>
    <lineage>
        <taxon>Bacteria</taxon>
        <taxon>Pseudomonadati</taxon>
        <taxon>Bacteroidota</taxon>
        <taxon>Flavobacteriia</taxon>
        <taxon>Flavobacteriales</taxon>
        <taxon>Weeksellaceae</taxon>
        <taxon>Moheibacter</taxon>
    </lineage>
</organism>